<evidence type="ECO:0000256" key="10">
    <source>
        <dbReference type="ARBA" id="ARBA00048167"/>
    </source>
</evidence>
<dbReference type="KEGG" id="amus:LMH87_001648"/>
<dbReference type="EC" id="2.1.1.244" evidence="5"/>
<evidence type="ECO:0000256" key="5">
    <source>
        <dbReference type="ARBA" id="ARBA00039112"/>
    </source>
</evidence>
<evidence type="ECO:0000256" key="8">
    <source>
        <dbReference type="ARBA" id="ARBA00047306"/>
    </source>
</evidence>
<dbReference type="GO" id="GO:0005737">
    <property type="term" value="C:cytoplasm"/>
    <property type="evidence" value="ECO:0007669"/>
    <property type="project" value="TreeGrafter"/>
</dbReference>
<evidence type="ECO:0000256" key="2">
    <source>
        <dbReference type="ARBA" id="ARBA00022603"/>
    </source>
</evidence>
<dbReference type="InterPro" id="IPR008576">
    <property type="entry name" value="MeTrfase_NTM1"/>
</dbReference>
<dbReference type="GO" id="GO:0032259">
    <property type="term" value="P:methylation"/>
    <property type="evidence" value="ECO:0007669"/>
    <property type="project" value="UniProtKB-KW"/>
</dbReference>
<evidence type="ECO:0000313" key="13">
    <source>
        <dbReference type="EMBL" id="KAJ4147101.1"/>
    </source>
</evidence>
<feature type="binding site" evidence="11">
    <location>
        <position position="139"/>
    </location>
    <ligand>
        <name>S-adenosyl-L-methionine</name>
        <dbReference type="ChEBI" id="CHEBI:59789"/>
    </ligand>
</feature>
<evidence type="ECO:0000313" key="14">
    <source>
        <dbReference type="Proteomes" id="UP001144673"/>
    </source>
</evidence>
<evidence type="ECO:0000256" key="4">
    <source>
        <dbReference type="ARBA" id="ARBA00022691"/>
    </source>
</evidence>
<evidence type="ECO:0000256" key="3">
    <source>
        <dbReference type="ARBA" id="ARBA00022679"/>
    </source>
</evidence>
<keyword evidence="14" id="KW-1185">Reference proteome</keyword>
<dbReference type="PANTHER" id="PTHR12753">
    <property type="entry name" value="AD-003 - RELATED"/>
    <property type="match status" value="1"/>
</dbReference>
<protein>
    <recommendedName>
        <fullName evidence="6">Alpha N-terminal protein methyltransferase 1</fullName>
        <ecNumber evidence="5">2.1.1.244</ecNumber>
    </recommendedName>
    <alternativeName>
        <fullName evidence="7">X-Pro-Lys N-terminal protein methyltransferase 1</fullName>
    </alternativeName>
</protein>
<dbReference type="EMBL" id="JAJHUN010000010">
    <property type="protein sequence ID" value="KAJ4147101.1"/>
    <property type="molecule type" value="Genomic_DNA"/>
</dbReference>
<dbReference type="CDD" id="cd02440">
    <property type="entry name" value="AdoMet_MTases"/>
    <property type="match status" value="1"/>
</dbReference>
<evidence type="ECO:0000256" key="7">
    <source>
        <dbReference type="ARBA" id="ARBA00043129"/>
    </source>
</evidence>
<keyword evidence="2" id="KW-0489">Methyltransferase</keyword>
<dbReference type="PANTHER" id="PTHR12753:SF0">
    <property type="entry name" value="ALPHA N-TERMINAL PROTEIN METHYLTRANSFERASE 1"/>
    <property type="match status" value="1"/>
</dbReference>
<keyword evidence="4 11" id="KW-0949">S-adenosyl-L-methionine</keyword>
<evidence type="ECO:0000256" key="12">
    <source>
        <dbReference type="SAM" id="MobiDB-lite"/>
    </source>
</evidence>
<dbReference type="GeneID" id="80888807"/>
<gene>
    <name evidence="13" type="ORF">LMH87_001648</name>
</gene>
<dbReference type="GO" id="GO:0071885">
    <property type="term" value="F:N-terminal protein N-methyltransferase activity"/>
    <property type="evidence" value="ECO:0007669"/>
    <property type="project" value="UniProtKB-EC"/>
</dbReference>
<accession>A0A9W8Q773</accession>
<proteinExistence type="inferred from homology"/>
<feature type="region of interest" description="Disordered" evidence="12">
    <location>
        <begin position="1"/>
        <end position="32"/>
    </location>
</feature>
<comment type="similarity">
    <text evidence="1">Belongs to the methyltransferase superfamily. NTM1 family.</text>
</comment>
<evidence type="ECO:0000256" key="6">
    <source>
        <dbReference type="ARBA" id="ARBA00039449"/>
    </source>
</evidence>
<dbReference type="InterPro" id="IPR029063">
    <property type="entry name" value="SAM-dependent_MTases_sf"/>
</dbReference>
<feature type="binding site" evidence="11">
    <location>
        <position position="201"/>
    </location>
    <ligand>
        <name>S-adenosyl-L-methionine</name>
        <dbReference type="ChEBI" id="CHEBI:59789"/>
    </ligand>
</feature>
<keyword evidence="3" id="KW-0808">Transferase</keyword>
<dbReference type="Gene3D" id="3.40.50.150">
    <property type="entry name" value="Vaccinia Virus protein VP39"/>
    <property type="match status" value="1"/>
</dbReference>
<dbReference type="RefSeq" id="XP_056050042.1">
    <property type="nucleotide sequence ID" value="XM_056192957.1"/>
</dbReference>
<evidence type="ECO:0000256" key="9">
    <source>
        <dbReference type="ARBA" id="ARBA00047885"/>
    </source>
</evidence>
<feature type="binding site" evidence="11">
    <location>
        <position position="144"/>
    </location>
    <ligand>
        <name>S-adenosyl-L-methionine</name>
        <dbReference type="ChEBI" id="CHEBI:59789"/>
    </ligand>
</feature>
<comment type="caution">
    <text evidence="13">The sequence shown here is derived from an EMBL/GenBank/DDBJ whole genome shotgun (WGS) entry which is preliminary data.</text>
</comment>
<dbReference type="SUPFAM" id="SSF53335">
    <property type="entry name" value="S-adenosyl-L-methionine-dependent methyltransferases"/>
    <property type="match status" value="1"/>
</dbReference>
<organism evidence="13 14">
    <name type="scientific">Akanthomyces muscarius</name>
    <name type="common">Entomopathogenic fungus</name>
    <name type="synonym">Lecanicillium muscarium</name>
    <dbReference type="NCBI Taxonomy" id="2231603"/>
    <lineage>
        <taxon>Eukaryota</taxon>
        <taxon>Fungi</taxon>
        <taxon>Dikarya</taxon>
        <taxon>Ascomycota</taxon>
        <taxon>Pezizomycotina</taxon>
        <taxon>Sordariomycetes</taxon>
        <taxon>Hypocreomycetidae</taxon>
        <taxon>Hypocreales</taxon>
        <taxon>Cordycipitaceae</taxon>
        <taxon>Akanthomyces</taxon>
    </lineage>
</organism>
<reference evidence="13" key="1">
    <citation type="journal article" date="2023" name="Access Microbiol">
        <title>De-novo genome assembly for Akanthomyces muscarius, a biocontrol agent of insect agricultural pests.</title>
        <authorList>
            <person name="Erdos Z."/>
            <person name="Studholme D.J."/>
            <person name="Raymond B."/>
            <person name="Sharma M."/>
        </authorList>
    </citation>
    <scope>NUCLEOTIDE SEQUENCE</scope>
    <source>
        <strain evidence="13">Ve6</strain>
    </source>
</reference>
<comment type="catalytic activity">
    <reaction evidence="8">
        <text>N-terminal L-seryl-L-prolyl-L-lysyl-[protein] + 3 S-adenosyl-L-methionine = N-terminal N,N,N-trimethyl-L-seryl-L-prolyl-L-lysyl-[protein] + 3 S-adenosyl-L-homocysteine + 3 H(+)</text>
        <dbReference type="Rhea" id="RHEA:54724"/>
        <dbReference type="Rhea" id="RHEA-COMP:13789"/>
        <dbReference type="Rhea" id="RHEA-COMP:13973"/>
        <dbReference type="ChEBI" id="CHEBI:15378"/>
        <dbReference type="ChEBI" id="CHEBI:57856"/>
        <dbReference type="ChEBI" id="CHEBI:59789"/>
        <dbReference type="ChEBI" id="CHEBI:138061"/>
        <dbReference type="ChEBI" id="CHEBI:138317"/>
        <dbReference type="EC" id="2.1.1.244"/>
    </reaction>
</comment>
<feature type="compositionally biased region" description="Polar residues" evidence="12">
    <location>
        <begin position="1"/>
        <end position="12"/>
    </location>
</feature>
<name>A0A9W8Q773_AKAMU</name>
<comment type="catalytic activity">
    <reaction evidence="10">
        <text>N-terminal L-alanyl-L-prolyl-L-lysyl-[protein] + 3 S-adenosyl-L-methionine = N-terminal N,N,N-trimethyl-L-alanyl-L-prolyl-L-lysyl-[protein] + 3 S-adenosyl-L-homocysteine + 3 H(+)</text>
        <dbReference type="Rhea" id="RHEA:54712"/>
        <dbReference type="Rhea" id="RHEA-COMP:13785"/>
        <dbReference type="Rhea" id="RHEA-COMP:13971"/>
        <dbReference type="ChEBI" id="CHEBI:15378"/>
        <dbReference type="ChEBI" id="CHEBI:57856"/>
        <dbReference type="ChEBI" id="CHEBI:59789"/>
        <dbReference type="ChEBI" id="CHEBI:138057"/>
        <dbReference type="ChEBI" id="CHEBI:138315"/>
        <dbReference type="EC" id="2.1.1.244"/>
    </reaction>
</comment>
<evidence type="ECO:0000256" key="1">
    <source>
        <dbReference type="ARBA" id="ARBA00009059"/>
    </source>
</evidence>
<dbReference type="Proteomes" id="UP001144673">
    <property type="component" value="Chromosome 3"/>
</dbReference>
<sequence length="297" mass="32890">MAESSSGGTPNDSPACRRPALKKITGPEQLKETERLHANTNDLHLIMNELKDSQNTKEESTSLSNQYSAPDGLIDTQAGRKYWENAEASTDGMLGGIPTFQAYSHISRTDILGSRSFLAKLNIGVKSGRSTVKSAVDAGAGIGRITKDLLLSIAERVDVVEPIARFTEPLKGTKGVRNIFNVGLEDWQPIEGTKYDLIWTQWCLGHLTDEQVVKYLEVCKSHLTAGTGWIIVKENLSTGLDDMFDATDSSITRLDEKFRALFAQANLRLVRTDLQRVSPLQSSRRLLPVRMYALKPR</sequence>
<dbReference type="PIRSF" id="PIRSF016958">
    <property type="entry name" value="DUF858_MeTrfase_lik"/>
    <property type="match status" value="1"/>
</dbReference>
<dbReference type="Pfam" id="PF05891">
    <property type="entry name" value="Methyltransf_PK"/>
    <property type="match status" value="1"/>
</dbReference>
<dbReference type="AlphaFoldDB" id="A0A9W8Q773"/>
<evidence type="ECO:0000256" key="11">
    <source>
        <dbReference type="PIRSR" id="PIRSR016958-1"/>
    </source>
</evidence>
<comment type="catalytic activity">
    <reaction evidence="9">
        <text>N-terminal L-prolyl-L-prolyl-L-lysyl-[protein] + 2 S-adenosyl-L-methionine = N-terminal N,N-dimethyl-L-prolyl-L-prolyl-L-lysyl-[protein] + 2 S-adenosyl-L-homocysteine + 2 H(+)</text>
        <dbReference type="Rhea" id="RHEA:54736"/>
        <dbReference type="Rhea" id="RHEA-COMP:13787"/>
        <dbReference type="Rhea" id="RHEA-COMP:13974"/>
        <dbReference type="ChEBI" id="CHEBI:15378"/>
        <dbReference type="ChEBI" id="CHEBI:57856"/>
        <dbReference type="ChEBI" id="CHEBI:59789"/>
        <dbReference type="ChEBI" id="CHEBI:138059"/>
        <dbReference type="ChEBI" id="CHEBI:138318"/>
        <dbReference type="EC" id="2.1.1.244"/>
    </reaction>
</comment>